<reference evidence="10" key="1">
    <citation type="submission" date="2012-12" db="EMBL/GenBank/DDBJ databases">
        <authorList>
            <person name="Hellsten U."/>
            <person name="Grimwood J."/>
            <person name="Chapman J.A."/>
            <person name="Shapiro H."/>
            <person name="Aerts A."/>
            <person name="Otillar R.P."/>
            <person name="Terry A.Y."/>
            <person name="Boore J.L."/>
            <person name="Simakov O."/>
            <person name="Marletaz F."/>
            <person name="Cho S.-J."/>
            <person name="Edsinger-Gonzales E."/>
            <person name="Havlak P."/>
            <person name="Kuo D.-H."/>
            <person name="Larsson T."/>
            <person name="Lv J."/>
            <person name="Arendt D."/>
            <person name="Savage R."/>
            <person name="Osoegawa K."/>
            <person name="de Jong P."/>
            <person name="Lindberg D.R."/>
            <person name="Seaver E.C."/>
            <person name="Weisblat D.A."/>
            <person name="Putnam N.H."/>
            <person name="Grigoriev I.V."/>
            <person name="Rokhsar D.S."/>
        </authorList>
    </citation>
    <scope>NUCLEOTIDE SEQUENCE</scope>
    <source>
        <strain evidence="10">I ESC-2004</strain>
    </source>
</reference>
<dbReference type="Pfam" id="PF10516">
    <property type="entry name" value="SHNi-TPR"/>
    <property type="match status" value="1"/>
</dbReference>
<comment type="similarity">
    <text evidence="2">Belongs to the NASP family.</text>
</comment>
<evidence type="ECO:0000256" key="2">
    <source>
        <dbReference type="ARBA" id="ARBA00008402"/>
    </source>
</evidence>
<reference evidence="9" key="3">
    <citation type="submission" date="2015-06" db="UniProtKB">
        <authorList>
            <consortium name="EnsemblMetazoa"/>
        </authorList>
    </citation>
    <scope>IDENTIFICATION</scope>
</reference>
<evidence type="ECO:0000313" key="8">
    <source>
        <dbReference type="EMBL" id="ELU00774.1"/>
    </source>
</evidence>
<dbReference type="InterPro" id="IPR011990">
    <property type="entry name" value="TPR-like_helical_dom_sf"/>
</dbReference>
<dbReference type="GO" id="GO:0005654">
    <property type="term" value="C:nucleoplasm"/>
    <property type="evidence" value="ECO:0007669"/>
    <property type="project" value="TreeGrafter"/>
</dbReference>
<feature type="repeat" description="TPR" evidence="6">
    <location>
        <begin position="102"/>
        <end position="135"/>
    </location>
</feature>
<feature type="domain" description="Tetratricopeptide SHNi-TPR" evidence="7">
    <location>
        <begin position="102"/>
        <end position="138"/>
    </location>
</feature>
<dbReference type="GO" id="GO:0034080">
    <property type="term" value="P:CENP-A containing chromatin assembly"/>
    <property type="evidence" value="ECO:0007669"/>
    <property type="project" value="TreeGrafter"/>
</dbReference>
<evidence type="ECO:0000256" key="4">
    <source>
        <dbReference type="ARBA" id="ARBA00022803"/>
    </source>
</evidence>
<dbReference type="Gene3D" id="1.25.40.10">
    <property type="entry name" value="Tetratricopeptide repeat domain"/>
    <property type="match status" value="1"/>
</dbReference>
<dbReference type="PROSITE" id="PS50005">
    <property type="entry name" value="TPR"/>
    <property type="match status" value="1"/>
</dbReference>
<keyword evidence="4 6" id="KW-0802">TPR repeat</keyword>
<evidence type="ECO:0000256" key="6">
    <source>
        <dbReference type="PROSITE-ProRule" id="PRU00339"/>
    </source>
</evidence>
<evidence type="ECO:0000259" key="7">
    <source>
        <dbReference type="Pfam" id="PF10516"/>
    </source>
</evidence>
<evidence type="ECO:0000256" key="5">
    <source>
        <dbReference type="ARBA" id="ARBA00023242"/>
    </source>
</evidence>
<dbReference type="InterPro" id="IPR019544">
    <property type="entry name" value="Tetratricopeptide_SHNi-TPR_dom"/>
</dbReference>
<gene>
    <name evidence="8" type="ORF">CAPTEDRAFT_190582</name>
</gene>
<dbReference type="STRING" id="283909.R7U478"/>
<keyword evidence="10" id="KW-1185">Reference proteome</keyword>
<proteinExistence type="inferred from homology"/>
<accession>R7U478</accession>
<dbReference type="OrthoDB" id="5587616at2759"/>
<feature type="non-terminal residue" evidence="8">
    <location>
        <position position="142"/>
    </location>
</feature>
<organism evidence="8">
    <name type="scientific">Capitella teleta</name>
    <name type="common">Polychaete worm</name>
    <dbReference type="NCBI Taxonomy" id="283909"/>
    <lineage>
        <taxon>Eukaryota</taxon>
        <taxon>Metazoa</taxon>
        <taxon>Spiralia</taxon>
        <taxon>Lophotrochozoa</taxon>
        <taxon>Annelida</taxon>
        <taxon>Polychaeta</taxon>
        <taxon>Sedentaria</taxon>
        <taxon>Scolecida</taxon>
        <taxon>Capitellidae</taxon>
        <taxon>Capitella</taxon>
    </lineage>
</organism>
<name>R7U478_CAPTE</name>
<dbReference type="PANTHER" id="PTHR15081">
    <property type="entry name" value="NUCLEAR AUTOANTIGENIC SPERM PROTEIN NASP -RELATED"/>
    <property type="match status" value="1"/>
</dbReference>
<dbReference type="Proteomes" id="UP000014760">
    <property type="component" value="Unassembled WGS sequence"/>
</dbReference>
<dbReference type="HOGENOM" id="CLU_1820579_0_0_1"/>
<evidence type="ECO:0000313" key="9">
    <source>
        <dbReference type="EnsemblMetazoa" id="CapteP190582"/>
    </source>
</evidence>
<reference evidence="8 10" key="2">
    <citation type="journal article" date="2013" name="Nature">
        <title>Insights into bilaterian evolution from three spiralian genomes.</title>
        <authorList>
            <person name="Simakov O."/>
            <person name="Marletaz F."/>
            <person name="Cho S.J."/>
            <person name="Edsinger-Gonzales E."/>
            <person name="Havlak P."/>
            <person name="Hellsten U."/>
            <person name="Kuo D.H."/>
            <person name="Larsson T."/>
            <person name="Lv J."/>
            <person name="Arendt D."/>
            <person name="Savage R."/>
            <person name="Osoegawa K."/>
            <person name="de Jong P."/>
            <person name="Grimwood J."/>
            <person name="Chapman J.A."/>
            <person name="Shapiro H."/>
            <person name="Aerts A."/>
            <person name="Otillar R.P."/>
            <person name="Terry A.Y."/>
            <person name="Boore J.L."/>
            <person name="Grigoriev I.V."/>
            <person name="Lindberg D.R."/>
            <person name="Seaver E.C."/>
            <person name="Weisblat D.A."/>
            <person name="Putnam N.H."/>
            <person name="Rokhsar D.S."/>
        </authorList>
    </citation>
    <scope>NUCLEOTIDE SEQUENCE</scope>
    <source>
        <strain evidence="8 10">I ESC-2004</strain>
    </source>
</reference>
<dbReference type="EMBL" id="KB305763">
    <property type="protein sequence ID" value="ELU00774.1"/>
    <property type="molecule type" value="Genomic_DNA"/>
</dbReference>
<dbReference type="PANTHER" id="PTHR15081:SF1">
    <property type="entry name" value="NUCLEAR AUTOANTIGENIC SPERM PROTEIN"/>
    <property type="match status" value="1"/>
</dbReference>
<dbReference type="GO" id="GO:0006335">
    <property type="term" value="P:DNA replication-dependent chromatin assembly"/>
    <property type="evidence" value="ECO:0007669"/>
    <property type="project" value="TreeGrafter"/>
</dbReference>
<dbReference type="GO" id="GO:0042393">
    <property type="term" value="F:histone binding"/>
    <property type="evidence" value="ECO:0007669"/>
    <property type="project" value="TreeGrafter"/>
</dbReference>
<evidence type="ECO:0000256" key="1">
    <source>
        <dbReference type="ARBA" id="ARBA00004123"/>
    </source>
</evidence>
<comment type="subcellular location">
    <subcellularLocation>
        <location evidence="1">Nucleus</location>
    </subcellularLocation>
</comment>
<evidence type="ECO:0000256" key="3">
    <source>
        <dbReference type="ARBA" id="ARBA00022737"/>
    </source>
</evidence>
<dbReference type="InterPro" id="IPR051730">
    <property type="entry name" value="NASP-like"/>
</dbReference>
<keyword evidence="3" id="KW-0677">Repeat</keyword>
<dbReference type="AlphaFoldDB" id="R7U478"/>
<dbReference type="EnsemblMetazoa" id="CapteT190582">
    <property type="protein sequence ID" value="CapteP190582"/>
    <property type="gene ID" value="CapteG190582"/>
</dbReference>
<dbReference type="EMBL" id="AMQN01047376">
    <property type="status" value="NOT_ANNOTATED_CDS"/>
    <property type="molecule type" value="Genomic_DNA"/>
</dbReference>
<protein>
    <recommendedName>
        <fullName evidence="7">Tetratricopeptide SHNi-TPR domain-containing protein</fullName>
    </recommendedName>
</protein>
<dbReference type="InterPro" id="IPR019734">
    <property type="entry name" value="TPR_rpt"/>
</dbReference>
<evidence type="ECO:0000313" key="10">
    <source>
        <dbReference type="Proteomes" id="UP000014760"/>
    </source>
</evidence>
<keyword evidence="5" id="KW-0539">Nucleus</keyword>
<sequence length="142" mass="16166">MENVIEFLSEATSKLVAAKGEFDILLAPVYIEYGKALYRYSVMLGEELFFVFHDKKHGAGESEKAEAAEQVESNLETAWEVLEIARSILDGREERESRAMLADVHAVLGEIQTENEKFESAADDFERCLELRRGLFEEDARE</sequence>